<comment type="caution">
    <text evidence="2">The sequence shown here is derived from an EMBL/GenBank/DDBJ whole genome shotgun (WGS) entry which is preliminary data.</text>
</comment>
<dbReference type="EMBL" id="LXIE01000015">
    <property type="protein sequence ID" value="OAD91313.1"/>
    <property type="molecule type" value="Genomic_DNA"/>
</dbReference>
<feature type="domain" description="DUF4440" evidence="1">
    <location>
        <begin position="32"/>
        <end position="146"/>
    </location>
</feature>
<dbReference type="AlphaFoldDB" id="A0A1A9LDN4"/>
<dbReference type="InterPro" id="IPR032710">
    <property type="entry name" value="NTF2-like_dom_sf"/>
</dbReference>
<dbReference type="Pfam" id="PF14534">
    <property type="entry name" value="DUF4440"/>
    <property type="match status" value="2"/>
</dbReference>
<dbReference type="STRING" id="1385699.A7A78_12450"/>
<organism evidence="2 3">
    <name type="scientific">Aequorivita soesokkakensis</name>
    <dbReference type="NCBI Taxonomy" id="1385699"/>
    <lineage>
        <taxon>Bacteria</taxon>
        <taxon>Pseudomonadati</taxon>
        <taxon>Bacteroidota</taxon>
        <taxon>Flavobacteriia</taxon>
        <taxon>Flavobacteriales</taxon>
        <taxon>Flavobacteriaceae</taxon>
        <taxon>Aequorivita</taxon>
    </lineage>
</organism>
<dbReference type="SUPFAM" id="SSF54427">
    <property type="entry name" value="NTF2-like"/>
    <property type="match status" value="2"/>
</dbReference>
<sequence>MKNLKLIAVLIVTIIFSNCSENKNSSNDEQEIRNLISLYDEAAMKNDIGFYETNLAPDYQIATSEGSFENKKSSLQFMKQELENPSYKLISLKSDSVQVHFIGNAAVVSGKWLSTTQALKDSNPVMHNDEGRYTSILEKRDGKWMMVSEHVSDKPHNKTEIEASLKAASESYDKGLMTKDKALFSDLFADDYASTGREGKLTNKEDEINQMMSSDVVFLTSNTDDKNFRIYRNTAVETGKFSSTGTYKGKPFSETGRYTTTWIYRDGKWKIVADHTSPMPDSK</sequence>
<evidence type="ECO:0000313" key="3">
    <source>
        <dbReference type="Proteomes" id="UP000077552"/>
    </source>
</evidence>
<proteinExistence type="predicted"/>
<gene>
    <name evidence="2" type="ORF">A7A78_12450</name>
</gene>
<protein>
    <recommendedName>
        <fullName evidence="1">DUF4440 domain-containing protein</fullName>
    </recommendedName>
</protein>
<evidence type="ECO:0000313" key="2">
    <source>
        <dbReference type="EMBL" id="OAD91313.1"/>
    </source>
</evidence>
<keyword evidence="3" id="KW-1185">Reference proteome</keyword>
<dbReference type="Proteomes" id="UP000077552">
    <property type="component" value="Unassembled WGS sequence"/>
</dbReference>
<reference evidence="2 3" key="1">
    <citation type="submission" date="2016-05" db="EMBL/GenBank/DDBJ databases">
        <title>Genome sequencing of Vitellibacter soesokkakensis RSSK-12.</title>
        <authorList>
            <person name="Thevarajoo S."/>
            <person name="Selvaratnam C."/>
            <person name="Goh K.M."/>
            <person name="Chan K.-G."/>
            <person name="Chong C.S."/>
        </authorList>
    </citation>
    <scope>NUCLEOTIDE SEQUENCE [LARGE SCALE GENOMIC DNA]</scope>
    <source>
        <strain evidence="2 3">RSSK-12</strain>
    </source>
</reference>
<accession>A0A1A9LDN4</accession>
<name>A0A1A9LDN4_9FLAO</name>
<evidence type="ECO:0000259" key="1">
    <source>
        <dbReference type="Pfam" id="PF14534"/>
    </source>
</evidence>
<dbReference type="Gene3D" id="3.10.450.50">
    <property type="match status" value="2"/>
</dbReference>
<dbReference type="RefSeq" id="WP_068761922.1">
    <property type="nucleotide sequence ID" value="NZ_LXIE01000015.1"/>
</dbReference>
<dbReference type="InterPro" id="IPR027843">
    <property type="entry name" value="DUF4440"/>
</dbReference>
<dbReference type="OrthoDB" id="7204227at2"/>
<feature type="domain" description="DUF4440" evidence="1">
    <location>
        <begin position="166"/>
        <end position="271"/>
    </location>
</feature>